<dbReference type="GO" id="GO:0005829">
    <property type="term" value="C:cytosol"/>
    <property type="evidence" value="ECO:0007669"/>
    <property type="project" value="TreeGrafter"/>
</dbReference>
<evidence type="ECO:0000313" key="3">
    <source>
        <dbReference type="EMBL" id="RML97420.1"/>
    </source>
</evidence>
<dbReference type="Proteomes" id="UP000272627">
    <property type="component" value="Unassembled WGS sequence"/>
</dbReference>
<dbReference type="InterPro" id="IPR051917">
    <property type="entry name" value="Transposase-Integrase"/>
</dbReference>
<proteinExistence type="predicted"/>
<sequence length="84" mass="9206">MCLRQGKSTRRPRSGGVDRRGQITDMVSIHVRPPEIDDWQMPGHWEGDLIKGKDNASAVGTLVGRTSGYLILVKMRDATATSAV</sequence>
<dbReference type="GO" id="GO:0032196">
    <property type="term" value="P:transposition"/>
    <property type="evidence" value="ECO:0007669"/>
    <property type="project" value="TreeGrafter"/>
</dbReference>
<feature type="region of interest" description="Disordered" evidence="1">
    <location>
        <begin position="1"/>
        <end position="21"/>
    </location>
</feature>
<evidence type="ECO:0000313" key="7">
    <source>
        <dbReference type="Proteomes" id="UP000275613"/>
    </source>
</evidence>
<dbReference type="PATRIC" id="fig|129137.4.peg.3496"/>
<protein>
    <submittedName>
        <fullName evidence="2">Integrase catalytic subunit</fullName>
    </submittedName>
</protein>
<gene>
    <name evidence="2" type="ORF">ALO70_02417</name>
    <name evidence="4" type="ORF">ALQ39_03599</name>
    <name evidence="3" type="ORF">ALQ86_02470</name>
</gene>
<name>A0A0P9PXX2_PSEA0</name>
<accession>A0A0P9PXX2</accession>
<dbReference type="PANTHER" id="PTHR10948:SF23">
    <property type="entry name" value="TRANSPOSASE INSI FOR INSERTION SEQUENCE ELEMENT IS30A-RELATED"/>
    <property type="match status" value="1"/>
</dbReference>
<organism evidence="2 5">
    <name type="scientific">Pseudomonas amygdali pv. eriobotryae</name>
    <dbReference type="NCBI Taxonomy" id="129137"/>
    <lineage>
        <taxon>Bacteria</taxon>
        <taxon>Pseudomonadati</taxon>
        <taxon>Pseudomonadota</taxon>
        <taxon>Gammaproteobacteria</taxon>
        <taxon>Pseudomonadales</taxon>
        <taxon>Pseudomonadaceae</taxon>
        <taxon>Pseudomonas</taxon>
        <taxon>Pseudomonas amygdali</taxon>
    </lineage>
</organism>
<evidence type="ECO:0000313" key="5">
    <source>
        <dbReference type="Proteomes" id="UP000050490"/>
    </source>
</evidence>
<dbReference type="InterPro" id="IPR053392">
    <property type="entry name" value="Transposase_IS30-like"/>
</dbReference>
<reference evidence="2 5" key="1">
    <citation type="submission" date="2015-09" db="EMBL/GenBank/DDBJ databases">
        <title>Genome announcement of multiple Pseudomonas syringae strains.</title>
        <authorList>
            <person name="Thakur S."/>
            <person name="Wang P.W."/>
            <person name="Gong Y."/>
            <person name="Weir B.S."/>
            <person name="Guttman D.S."/>
        </authorList>
    </citation>
    <scope>NUCLEOTIDE SEQUENCE [LARGE SCALE GENOMIC DNA]</scope>
    <source>
        <strain evidence="2 5">ICMP4455</strain>
    </source>
</reference>
<comment type="caution">
    <text evidence="2">The sequence shown here is derived from an EMBL/GenBank/DDBJ whole genome shotgun (WGS) entry which is preliminary data.</text>
</comment>
<evidence type="ECO:0000256" key="1">
    <source>
        <dbReference type="SAM" id="MobiDB-lite"/>
    </source>
</evidence>
<evidence type="ECO:0000313" key="4">
    <source>
        <dbReference type="EMBL" id="RMO55606.1"/>
    </source>
</evidence>
<dbReference type="Proteomes" id="UP000275613">
    <property type="component" value="Unassembled WGS sequence"/>
</dbReference>
<dbReference type="AlphaFoldDB" id="A0A0P9PXX2"/>
<evidence type="ECO:0000313" key="6">
    <source>
        <dbReference type="Proteomes" id="UP000272627"/>
    </source>
</evidence>
<dbReference type="EMBL" id="LJQI01000340">
    <property type="protein sequence ID" value="KPX23418.1"/>
    <property type="molecule type" value="Genomic_DNA"/>
</dbReference>
<dbReference type="NCBIfam" id="NF033563">
    <property type="entry name" value="transpos_IS30"/>
    <property type="match status" value="1"/>
</dbReference>
<dbReference type="GO" id="GO:0004803">
    <property type="term" value="F:transposase activity"/>
    <property type="evidence" value="ECO:0007669"/>
    <property type="project" value="TreeGrafter"/>
</dbReference>
<dbReference type="EMBL" id="RBPV01000305">
    <property type="protein sequence ID" value="RMO55606.1"/>
    <property type="molecule type" value="Genomic_DNA"/>
</dbReference>
<evidence type="ECO:0000313" key="2">
    <source>
        <dbReference type="EMBL" id="KPX23418.1"/>
    </source>
</evidence>
<dbReference type="PANTHER" id="PTHR10948">
    <property type="entry name" value="TRANSPOSASE"/>
    <property type="match status" value="1"/>
</dbReference>
<dbReference type="Proteomes" id="UP000050490">
    <property type="component" value="Unassembled WGS sequence"/>
</dbReference>
<reference evidence="6 7" key="2">
    <citation type="submission" date="2018-08" db="EMBL/GenBank/DDBJ databases">
        <title>Recombination of ecologically and evolutionarily significant loci maintains genetic cohesion in the Pseudomonas syringae species complex.</title>
        <authorList>
            <person name="Dillon M."/>
            <person name="Thakur S."/>
            <person name="Almeida R.N.D."/>
            <person name="Weir B.S."/>
            <person name="Guttman D.S."/>
        </authorList>
    </citation>
    <scope>NUCLEOTIDE SEQUENCE [LARGE SCALE GENOMIC DNA]</scope>
    <source>
        <strain evidence="4 7">ICMP 4316</strain>
        <strain evidence="3 6">ICMP 8636</strain>
    </source>
</reference>
<dbReference type="EMBL" id="RBOA01000355">
    <property type="protein sequence ID" value="RML97420.1"/>
    <property type="molecule type" value="Genomic_DNA"/>
</dbReference>